<evidence type="ECO:0000259" key="12">
    <source>
        <dbReference type="Pfam" id="PF00763"/>
    </source>
</evidence>
<evidence type="ECO:0000256" key="9">
    <source>
        <dbReference type="ARBA" id="ARBA00023167"/>
    </source>
</evidence>
<dbReference type="EMBL" id="JAQNDM010000002">
    <property type="protein sequence ID" value="MDC0708392.1"/>
    <property type="molecule type" value="Genomic_DNA"/>
</dbReference>
<dbReference type="Gene3D" id="3.40.50.720">
    <property type="entry name" value="NAD(P)-binding Rossmann-like Domain"/>
    <property type="match status" value="1"/>
</dbReference>
<evidence type="ECO:0000256" key="5">
    <source>
        <dbReference type="ARBA" id="ARBA00022801"/>
    </source>
</evidence>
<evidence type="ECO:0000313" key="14">
    <source>
        <dbReference type="EMBL" id="MDC0708392.1"/>
    </source>
</evidence>
<comment type="pathway">
    <text evidence="1 11">One-carbon metabolism; tetrahydrofolate interconversion.</text>
</comment>
<evidence type="ECO:0000256" key="7">
    <source>
        <dbReference type="ARBA" id="ARBA00023002"/>
    </source>
</evidence>
<evidence type="ECO:0000256" key="8">
    <source>
        <dbReference type="ARBA" id="ARBA00023102"/>
    </source>
</evidence>
<feature type="domain" description="Tetrahydrofolate dehydrogenase/cyclohydrolase NAD(P)-binding" evidence="13">
    <location>
        <begin position="139"/>
        <end position="277"/>
    </location>
</feature>
<keyword evidence="6 11" id="KW-0521">NADP</keyword>
<accession>A0ABT5D7Y7</accession>
<dbReference type="Gene3D" id="3.40.50.10860">
    <property type="entry name" value="Leucine Dehydrogenase, chain A, domain 1"/>
    <property type="match status" value="1"/>
</dbReference>
<dbReference type="SUPFAM" id="SSF51735">
    <property type="entry name" value="NAD(P)-binding Rossmann-fold domains"/>
    <property type="match status" value="1"/>
</dbReference>
<dbReference type="NCBIfam" id="NF010785">
    <property type="entry name" value="PRK14188.1"/>
    <property type="match status" value="1"/>
</dbReference>
<dbReference type="NCBIfam" id="NF010783">
    <property type="entry name" value="PRK14186.1"/>
    <property type="match status" value="1"/>
</dbReference>
<dbReference type="CDD" id="cd01080">
    <property type="entry name" value="NAD_bind_m-THF_DH_Cyclohyd"/>
    <property type="match status" value="1"/>
</dbReference>
<comment type="caution">
    <text evidence="11">Lacks conserved residue(s) required for the propagation of feature annotation.</text>
</comment>
<comment type="function">
    <text evidence="11">Catalyzes the oxidation of 5,10-methylenetetrahydrofolate to 5,10-methenyltetrahydrofolate and then the hydrolysis of 5,10-methenyltetrahydrofolate to 10-formyltetrahydrofolate.</text>
</comment>
<dbReference type="InterPro" id="IPR046346">
    <property type="entry name" value="Aminoacid_DH-like_N_sf"/>
</dbReference>
<dbReference type="PRINTS" id="PR00085">
    <property type="entry name" value="THFDHDRGNASE"/>
</dbReference>
<sequence>MAQLIDGKAIAARIRAEVKADVERLKASRGLVPGLAVVRVGEDPASKIYVTGKKKAAEEVGFQSWEHALGADTSQDELLARVRQLNEDPAVHGILVQLPLPKHIDAERIISAVSPEKDVDGFHPVNAGRLSLGQPGLRPCTPFGAMRLLAEVSCAPAGKRAVVVGRSNIVGKPMALMLLQADATVTICHRKSDLPREVAQADILVVAVGVPELIQGEWIKPGAVVIDVGMNRKADGKLVGDVAFQAAAQRASAITPVPGGVGPMTIAMLMRNTFIAASGGV</sequence>
<dbReference type="EC" id="1.5.1.5" evidence="11"/>
<proteinExistence type="inferred from homology"/>
<gene>
    <name evidence="11 14" type="primary">folD</name>
    <name evidence="14" type="ORF">POL68_07930</name>
</gene>
<dbReference type="Proteomes" id="UP001221838">
    <property type="component" value="Unassembled WGS sequence"/>
</dbReference>
<comment type="catalytic activity">
    <reaction evidence="11">
        <text>(6R)-5,10-methylene-5,6,7,8-tetrahydrofolate + NADP(+) = (6R)-5,10-methenyltetrahydrofolate + NADPH</text>
        <dbReference type="Rhea" id="RHEA:22812"/>
        <dbReference type="ChEBI" id="CHEBI:15636"/>
        <dbReference type="ChEBI" id="CHEBI:57455"/>
        <dbReference type="ChEBI" id="CHEBI:57783"/>
        <dbReference type="ChEBI" id="CHEBI:58349"/>
        <dbReference type="EC" id="1.5.1.5"/>
    </reaction>
</comment>
<comment type="catalytic activity">
    <reaction evidence="11">
        <text>(6R)-5,10-methenyltetrahydrofolate + H2O = (6R)-10-formyltetrahydrofolate + H(+)</text>
        <dbReference type="Rhea" id="RHEA:23700"/>
        <dbReference type="ChEBI" id="CHEBI:15377"/>
        <dbReference type="ChEBI" id="CHEBI:15378"/>
        <dbReference type="ChEBI" id="CHEBI:57455"/>
        <dbReference type="ChEBI" id="CHEBI:195366"/>
        <dbReference type="EC" id="3.5.4.9"/>
    </reaction>
</comment>
<keyword evidence="9 11" id="KW-0486">Methionine biosynthesis</keyword>
<protein>
    <recommendedName>
        <fullName evidence="11">Bifunctional protein FolD</fullName>
    </recommendedName>
    <domain>
        <recommendedName>
            <fullName evidence="11">Methylenetetrahydrofolate dehydrogenase</fullName>
            <ecNumber evidence="11">1.5.1.5</ecNumber>
        </recommendedName>
    </domain>
    <domain>
        <recommendedName>
            <fullName evidence="11">Methenyltetrahydrofolate cyclohydrolase</fullName>
            <ecNumber evidence="11">3.5.4.9</ecNumber>
        </recommendedName>
    </domain>
</protein>
<evidence type="ECO:0000259" key="13">
    <source>
        <dbReference type="Pfam" id="PF02882"/>
    </source>
</evidence>
<comment type="caution">
    <text evidence="14">The sequence shown here is derived from an EMBL/GenBank/DDBJ whole genome shotgun (WGS) entry which is preliminary data.</text>
</comment>
<feature type="domain" description="Tetrahydrofolate dehydrogenase/cyclohydrolase catalytic" evidence="12">
    <location>
        <begin position="5"/>
        <end position="120"/>
    </location>
</feature>
<keyword evidence="3 11" id="KW-0028">Amino-acid biosynthesis</keyword>
<comment type="similarity">
    <text evidence="11">Belongs to the tetrahydrofolate dehydrogenase/cyclohydrolase family.</text>
</comment>
<dbReference type="InterPro" id="IPR000672">
    <property type="entry name" value="THF_DH/CycHdrlase"/>
</dbReference>
<reference evidence="14 15" key="1">
    <citation type="submission" date="2022-11" db="EMBL/GenBank/DDBJ databases">
        <title>Minimal conservation of predation-associated metabolite biosynthetic gene clusters underscores biosynthetic potential of Myxococcota including descriptions for ten novel species: Archangium lansinium sp. nov., Myxococcus landrumus sp. nov., Nannocystis bai.</title>
        <authorList>
            <person name="Ahearne A."/>
            <person name="Stevens C."/>
            <person name="Dowd S."/>
        </authorList>
    </citation>
    <scope>NUCLEOTIDE SEQUENCE [LARGE SCALE GENOMIC DNA]</scope>
    <source>
        <strain evidence="14 15">NCWAL01</strain>
    </source>
</reference>
<dbReference type="InterPro" id="IPR020630">
    <property type="entry name" value="THF_DH/CycHdrlase_cat_dom"/>
</dbReference>
<dbReference type="EC" id="3.5.4.9" evidence="11"/>
<keyword evidence="5 11" id="KW-0378">Hydrolase</keyword>
<dbReference type="InterPro" id="IPR020867">
    <property type="entry name" value="THF_DH/CycHdrlase_CS"/>
</dbReference>
<evidence type="ECO:0000256" key="10">
    <source>
        <dbReference type="ARBA" id="ARBA00023268"/>
    </source>
</evidence>
<keyword evidence="8 11" id="KW-0368">Histidine biosynthesis</keyword>
<evidence type="ECO:0000256" key="1">
    <source>
        <dbReference type="ARBA" id="ARBA00004777"/>
    </source>
</evidence>
<evidence type="ECO:0000313" key="15">
    <source>
        <dbReference type="Proteomes" id="UP001221838"/>
    </source>
</evidence>
<dbReference type="Pfam" id="PF02882">
    <property type="entry name" value="THF_DHG_CYH_C"/>
    <property type="match status" value="1"/>
</dbReference>
<organism evidence="14 15">
    <name type="scientific">Stigmatella ashevillensis</name>
    <dbReference type="NCBI Taxonomy" id="2995309"/>
    <lineage>
        <taxon>Bacteria</taxon>
        <taxon>Pseudomonadati</taxon>
        <taxon>Myxococcota</taxon>
        <taxon>Myxococcia</taxon>
        <taxon>Myxococcales</taxon>
        <taxon>Cystobacterineae</taxon>
        <taxon>Archangiaceae</taxon>
        <taxon>Stigmatella</taxon>
    </lineage>
</organism>
<dbReference type="InterPro" id="IPR036291">
    <property type="entry name" value="NAD(P)-bd_dom_sf"/>
</dbReference>
<evidence type="ECO:0000256" key="4">
    <source>
        <dbReference type="ARBA" id="ARBA00022755"/>
    </source>
</evidence>
<evidence type="ECO:0000256" key="6">
    <source>
        <dbReference type="ARBA" id="ARBA00022857"/>
    </source>
</evidence>
<dbReference type="NCBIfam" id="NF008058">
    <property type="entry name" value="PRK10792.1"/>
    <property type="match status" value="1"/>
</dbReference>
<dbReference type="PROSITE" id="PS00767">
    <property type="entry name" value="THF_DHG_CYH_2"/>
    <property type="match status" value="1"/>
</dbReference>
<dbReference type="RefSeq" id="WP_272136194.1">
    <property type="nucleotide sequence ID" value="NZ_JAQNDM010000002.1"/>
</dbReference>
<evidence type="ECO:0000256" key="3">
    <source>
        <dbReference type="ARBA" id="ARBA00022605"/>
    </source>
</evidence>
<dbReference type="Pfam" id="PF00763">
    <property type="entry name" value="THF_DHG_CYH"/>
    <property type="match status" value="1"/>
</dbReference>
<comment type="subunit">
    <text evidence="11">Homodimer.</text>
</comment>
<keyword evidence="7 11" id="KW-0560">Oxidoreductase</keyword>
<dbReference type="GO" id="GO:0004477">
    <property type="term" value="F:methenyltetrahydrofolate cyclohydrolase activity"/>
    <property type="evidence" value="ECO:0007669"/>
    <property type="project" value="UniProtKB-EC"/>
</dbReference>
<dbReference type="PANTHER" id="PTHR48099:SF5">
    <property type="entry name" value="C-1-TETRAHYDROFOLATE SYNTHASE, CYTOPLASMIC"/>
    <property type="match status" value="1"/>
</dbReference>
<keyword evidence="10 11" id="KW-0511">Multifunctional enzyme</keyword>
<dbReference type="InterPro" id="IPR020631">
    <property type="entry name" value="THF_DH/CycHdrlase_NAD-bd_dom"/>
</dbReference>
<dbReference type="SUPFAM" id="SSF53223">
    <property type="entry name" value="Aminoacid dehydrogenase-like, N-terminal domain"/>
    <property type="match status" value="1"/>
</dbReference>
<dbReference type="GO" id="GO:0004488">
    <property type="term" value="F:methylenetetrahydrofolate dehydrogenase (NADP+) activity"/>
    <property type="evidence" value="ECO:0007669"/>
    <property type="project" value="UniProtKB-EC"/>
</dbReference>
<keyword evidence="4 11" id="KW-0658">Purine biosynthesis</keyword>
<evidence type="ECO:0000256" key="2">
    <source>
        <dbReference type="ARBA" id="ARBA00022563"/>
    </source>
</evidence>
<keyword evidence="2 11" id="KW-0554">One-carbon metabolism</keyword>
<dbReference type="HAMAP" id="MF_01576">
    <property type="entry name" value="THF_DHG_CYH"/>
    <property type="match status" value="1"/>
</dbReference>
<name>A0ABT5D7Y7_9BACT</name>
<dbReference type="PROSITE" id="PS00766">
    <property type="entry name" value="THF_DHG_CYH_1"/>
    <property type="match status" value="1"/>
</dbReference>
<feature type="binding site" evidence="11">
    <location>
        <begin position="165"/>
        <end position="167"/>
    </location>
    <ligand>
        <name>NADP(+)</name>
        <dbReference type="ChEBI" id="CHEBI:58349"/>
    </ligand>
</feature>
<dbReference type="PANTHER" id="PTHR48099">
    <property type="entry name" value="C-1-TETRAHYDROFOLATE SYNTHASE, CYTOPLASMIC-RELATED"/>
    <property type="match status" value="1"/>
</dbReference>
<evidence type="ECO:0000256" key="11">
    <source>
        <dbReference type="HAMAP-Rule" id="MF_01576"/>
    </source>
</evidence>
<keyword evidence="15" id="KW-1185">Reference proteome</keyword>